<keyword evidence="1" id="KW-0472">Membrane</keyword>
<feature type="domain" description="HAMP" evidence="2">
    <location>
        <begin position="246"/>
        <end position="302"/>
    </location>
</feature>
<evidence type="ECO:0000313" key="5">
    <source>
        <dbReference type="EMBL" id="CAB4895265.1"/>
    </source>
</evidence>
<evidence type="ECO:0000313" key="3">
    <source>
        <dbReference type="EMBL" id="CAB4612942.1"/>
    </source>
</evidence>
<protein>
    <submittedName>
        <fullName evidence="5">Unannotated protein</fullName>
    </submittedName>
</protein>
<dbReference type="Pfam" id="PF00672">
    <property type="entry name" value="HAMP"/>
    <property type="match status" value="1"/>
</dbReference>
<evidence type="ECO:0000313" key="4">
    <source>
        <dbReference type="EMBL" id="CAB4675584.1"/>
    </source>
</evidence>
<evidence type="ECO:0000259" key="2">
    <source>
        <dbReference type="PROSITE" id="PS50885"/>
    </source>
</evidence>
<keyword evidence="1" id="KW-0812">Transmembrane</keyword>
<dbReference type="Gene3D" id="6.10.340.10">
    <property type="match status" value="1"/>
</dbReference>
<dbReference type="CDD" id="cd06225">
    <property type="entry name" value="HAMP"/>
    <property type="match status" value="1"/>
</dbReference>
<reference evidence="5" key="1">
    <citation type="submission" date="2020-05" db="EMBL/GenBank/DDBJ databases">
        <authorList>
            <person name="Chiriac C."/>
            <person name="Salcher M."/>
            <person name="Ghai R."/>
            <person name="Kavagutti S V."/>
        </authorList>
    </citation>
    <scope>NUCLEOTIDE SEQUENCE</scope>
</reference>
<dbReference type="EMBL" id="CAEZWR010000194">
    <property type="protein sequence ID" value="CAB4675584.1"/>
    <property type="molecule type" value="Genomic_DNA"/>
</dbReference>
<dbReference type="GO" id="GO:0016020">
    <property type="term" value="C:membrane"/>
    <property type="evidence" value="ECO:0007669"/>
    <property type="project" value="InterPro"/>
</dbReference>
<dbReference type="SMART" id="SM00304">
    <property type="entry name" value="HAMP"/>
    <property type="match status" value="1"/>
</dbReference>
<accession>A0A6J7FPC2</accession>
<dbReference type="AlphaFoldDB" id="A0A6J7FPC2"/>
<dbReference type="EMBL" id="CAFBMO010000004">
    <property type="protein sequence ID" value="CAB4895265.1"/>
    <property type="molecule type" value="Genomic_DNA"/>
</dbReference>
<dbReference type="PROSITE" id="PS50885">
    <property type="entry name" value="HAMP"/>
    <property type="match status" value="1"/>
</dbReference>
<name>A0A6J7FPC2_9ZZZZ</name>
<dbReference type="InterPro" id="IPR003660">
    <property type="entry name" value="HAMP_dom"/>
</dbReference>
<organism evidence="5">
    <name type="scientific">freshwater metagenome</name>
    <dbReference type="NCBI Taxonomy" id="449393"/>
    <lineage>
        <taxon>unclassified sequences</taxon>
        <taxon>metagenomes</taxon>
        <taxon>ecological metagenomes</taxon>
    </lineage>
</organism>
<dbReference type="EMBL" id="CAEZVB010000003">
    <property type="protein sequence ID" value="CAB4612942.1"/>
    <property type="molecule type" value="Genomic_DNA"/>
</dbReference>
<sequence>MTDVQATEHEPALKHILRVAMRWKLLAAFAGVFTIIFVFIAVYVVQFSANNAQKRLVDELSTTAIGGSSTIDASQFVDLITTVPAVPDSKNEFGFGYPASQLYKDQAKALVNINRISGEALTYTYFKDPKDGKLYAAASSGYYLKPQIGYTYKVPIYKTSSEETNRLMLAGLTTSTEQPAYSDGYGSWISRYVPIVDANGKSVGGFGVDYPLTYVDQVRSDVQKSLYPVLIVTYLVLLGLVLLVSTSLVRPLKRLTAATKRVADGEYDLDVRGIVRTRFPDEMFELADSFALMAKKVGARERSLTQEVQRLKVEIDQSRREEAVSQITDNDDFAALAVKAQEMRKRMREGLGKE</sequence>
<feature type="transmembrane region" description="Helical" evidence="1">
    <location>
        <begin position="226"/>
        <end position="244"/>
    </location>
</feature>
<feature type="transmembrane region" description="Helical" evidence="1">
    <location>
        <begin position="25"/>
        <end position="45"/>
    </location>
</feature>
<dbReference type="SUPFAM" id="SSF158472">
    <property type="entry name" value="HAMP domain-like"/>
    <property type="match status" value="1"/>
</dbReference>
<dbReference type="GO" id="GO:0007165">
    <property type="term" value="P:signal transduction"/>
    <property type="evidence" value="ECO:0007669"/>
    <property type="project" value="InterPro"/>
</dbReference>
<evidence type="ECO:0000256" key="1">
    <source>
        <dbReference type="SAM" id="Phobius"/>
    </source>
</evidence>
<proteinExistence type="predicted"/>
<gene>
    <name evidence="3" type="ORF">UFOPK1908_00183</name>
    <name evidence="4" type="ORF">UFOPK2282_01335</name>
    <name evidence="5" type="ORF">UFOPK3576_00152</name>
</gene>
<keyword evidence="1" id="KW-1133">Transmembrane helix</keyword>